<keyword evidence="6" id="KW-0175">Coiled coil</keyword>
<dbReference type="InterPro" id="IPR019310">
    <property type="entry name" value="Efg1"/>
</dbReference>
<evidence type="ECO:0000256" key="3">
    <source>
        <dbReference type="ARBA" id="ARBA00018689"/>
    </source>
</evidence>
<keyword evidence="5" id="KW-0698">rRNA processing</keyword>
<feature type="region of interest" description="Disordered" evidence="8">
    <location>
        <begin position="158"/>
        <end position="397"/>
    </location>
</feature>
<feature type="compositionally biased region" description="Basic residues" evidence="8">
    <location>
        <begin position="339"/>
        <end position="349"/>
    </location>
</feature>
<feature type="compositionally biased region" description="Basic and acidic residues" evidence="8">
    <location>
        <begin position="261"/>
        <end position="274"/>
    </location>
</feature>
<evidence type="ECO:0000256" key="8">
    <source>
        <dbReference type="SAM" id="MobiDB-lite"/>
    </source>
</evidence>
<comment type="subcellular location">
    <subcellularLocation>
        <location evidence="1">Nucleus</location>
        <location evidence="1">Nucleolus</location>
    </subcellularLocation>
</comment>
<dbReference type="GO" id="GO:0030688">
    <property type="term" value="C:preribosome, small subunit precursor"/>
    <property type="evidence" value="ECO:0007669"/>
    <property type="project" value="TreeGrafter"/>
</dbReference>
<evidence type="ECO:0000256" key="4">
    <source>
        <dbReference type="ARBA" id="ARBA00019827"/>
    </source>
</evidence>
<dbReference type="Proteomes" id="UP001190700">
    <property type="component" value="Unassembled WGS sequence"/>
</dbReference>
<dbReference type="PANTHER" id="PTHR33911:SF1">
    <property type="entry name" value="RRNA-PROCESSING PROTEIN EFG1"/>
    <property type="match status" value="1"/>
</dbReference>
<organism evidence="9 10">
    <name type="scientific">Cymbomonas tetramitiformis</name>
    <dbReference type="NCBI Taxonomy" id="36881"/>
    <lineage>
        <taxon>Eukaryota</taxon>
        <taxon>Viridiplantae</taxon>
        <taxon>Chlorophyta</taxon>
        <taxon>Pyramimonadophyceae</taxon>
        <taxon>Pyramimonadales</taxon>
        <taxon>Pyramimonadaceae</taxon>
        <taxon>Cymbomonas</taxon>
    </lineage>
</organism>
<evidence type="ECO:0000256" key="7">
    <source>
        <dbReference type="ARBA" id="ARBA00023242"/>
    </source>
</evidence>
<dbReference type="PANTHER" id="PTHR33911">
    <property type="entry name" value="RRNA-PROCESSING PROTEIN EFG1"/>
    <property type="match status" value="1"/>
</dbReference>
<dbReference type="Pfam" id="PF10153">
    <property type="entry name" value="Efg1"/>
    <property type="match status" value="1"/>
</dbReference>
<keyword evidence="7" id="KW-0539">Nucleus</keyword>
<name>A0AAE0L9T4_9CHLO</name>
<reference evidence="9 10" key="1">
    <citation type="journal article" date="2015" name="Genome Biol. Evol.">
        <title>Comparative Genomics of a Bacterivorous Green Alga Reveals Evolutionary Causalities and Consequences of Phago-Mixotrophic Mode of Nutrition.</title>
        <authorList>
            <person name="Burns J.A."/>
            <person name="Paasch A."/>
            <person name="Narechania A."/>
            <person name="Kim E."/>
        </authorList>
    </citation>
    <scope>NUCLEOTIDE SEQUENCE [LARGE SCALE GENOMIC DNA]</scope>
    <source>
        <strain evidence="9 10">PLY_AMNH</strain>
    </source>
</reference>
<evidence type="ECO:0000256" key="2">
    <source>
        <dbReference type="ARBA" id="ARBA00006916"/>
    </source>
</evidence>
<gene>
    <name evidence="9" type="ORF">CYMTET_14799</name>
</gene>
<dbReference type="GO" id="GO:0000462">
    <property type="term" value="P:maturation of SSU-rRNA from tricistronic rRNA transcript (SSU-rRNA, 5.8S rRNA, LSU-rRNA)"/>
    <property type="evidence" value="ECO:0007669"/>
    <property type="project" value="TreeGrafter"/>
</dbReference>
<dbReference type="EMBL" id="LGRX02006224">
    <property type="protein sequence ID" value="KAK3277172.1"/>
    <property type="molecule type" value="Genomic_DNA"/>
</dbReference>
<feature type="compositionally biased region" description="Polar residues" evidence="8">
    <location>
        <begin position="282"/>
        <end position="291"/>
    </location>
</feature>
<feature type="compositionally biased region" description="Basic and acidic residues" evidence="8">
    <location>
        <begin position="15"/>
        <end position="25"/>
    </location>
</feature>
<feature type="compositionally biased region" description="Acidic residues" evidence="8">
    <location>
        <begin position="203"/>
        <end position="252"/>
    </location>
</feature>
<evidence type="ECO:0000313" key="10">
    <source>
        <dbReference type="Proteomes" id="UP001190700"/>
    </source>
</evidence>
<evidence type="ECO:0000256" key="1">
    <source>
        <dbReference type="ARBA" id="ARBA00004604"/>
    </source>
</evidence>
<sequence>MAYPQGKTGRKPKRATGEAEGKKGTLAKQMRDITRLLKRDIPNGMRIAKEAEMQELQKQVALKNKSKIEQKYERRYKHVKFFEWRKVDRALRQLAKKEENGETVTAEQKARKAQLEKDLDYITNYPKDEKYIALFAKGTDSSESCEKERTRIRGKIKKEVAAGALLSEENEGLTGTKQKKASVAEGDKGVAGRPLKRPRDDDKDSDDNEDGDAEEEDEEGEEDEDPFSLGGEDEEAAEEDDFFMEDDGEEEEIPVKGKPTSSKEDKLAWRRLMDEEAAEQGLKSTLETSSGIPLATGGRGGVSSDGRGGAKASEVRDGGDWGKGAKKAFGKGGDGKGQKGGKGKGSGKGKPKDAAGGKGSGKGKGAERPVKPKPKPAPVPEEPQRTRAEGGRKRRKK</sequence>
<feature type="compositionally biased region" description="Gly residues" evidence="8">
    <location>
        <begin position="297"/>
        <end position="309"/>
    </location>
</feature>
<feature type="region of interest" description="Disordered" evidence="8">
    <location>
        <begin position="1"/>
        <end position="25"/>
    </location>
</feature>
<evidence type="ECO:0000313" key="9">
    <source>
        <dbReference type="EMBL" id="KAK3277172.1"/>
    </source>
</evidence>
<comment type="similarity">
    <text evidence="2">Belongs to the EFG1 family.</text>
</comment>
<keyword evidence="10" id="KW-1185">Reference proteome</keyword>
<evidence type="ECO:0000256" key="6">
    <source>
        <dbReference type="ARBA" id="ARBA00023054"/>
    </source>
</evidence>
<dbReference type="InterPro" id="IPR050786">
    <property type="entry name" value="EFG1_rRNA-proc"/>
</dbReference>
<dbReference type="AlphaFoldDB" id="A0AAE0L9T4"/>
<accession>A0AAE0L9T4</accession>
<feature type="compositionally biased region" description="Basic and acidic residues" evidence="8">
    <location>
        <begin position="382"/>
        <end position="391"/>
    </location>
</feature>
<evidence type="ECO:0000256" key="5">
    <source>
        <dbReference type="ARBA" id="ARBA00022552"/>
    </source>
</evidence>
<proteinExistence type="inferred from homology"/>
<comment type="caution">
    <text evidence="9">The sequence shown here is derived from an EMBL/GenBank/DDBJ whole genome shotgun (WGS) entry which is preliminary data.</text>
</comment>
<dbReference type="GO" id="GO:0005730">
    <property type="term" value="C:nucleolus"/>
    <property type="evidence" value="ECO:0007669"/>
    <property type="project" value="UniProtKB-SubCell"/>
</dbReference>
<protein>
    <recommendedName>
        <fullName evidence="3">rRNA-processing protein EFG1</fullName>
    </recommendedName>
    <alternativeName>
        <fullName evidence="4">rRNA-processing protein efg1</fullName>
    </alternativeName>
</protein>